<dbReference type="Pfam" id="PF05460">
    <property type="entry name" value="ORC6"/>
    <property type="match status" value="1"/>
</dbReference>
<dbReference type="PANTHER" id="PTHR13394:SF0">
    <property type="entry name" value="ORIGIN RECOGNITION COMPLEX SUBUNIT 6"/>
    <property type="match status" value="1"/>
</dbReference>
<dbReference type="GO" id="GO:0003677">
    <property type="term" value="F:DNA binding"/>
    <property type="evidence" value="ECO:0007669"/>
    <property type="project" value="UniProtKB-KW"/>
</dbReference>
<evidence type="ECO:0000259" key="8">
    <source>
        <dbReference type="Pfam" id="PF21913"/>
    </source>
</evidence>
<dbReference type="PANTHER" id="PTHR13394">
    <property type="entry name" value="ORIGIN RECOGNITION COMPLEX SUBUNIT 6"/>
    <property type="match status" value="1"/>
</dbReference>
<evidence type="ECO:0000259" key="7">
    <source>
        <dbReference type="Pfam" id="PF05460"/>
    </source>
</evidence>
<proteinExistence type="inferred from homology"/>
<dbReference type="InterPro" id="IPR020529">
    <property type="entry name" value="ORC6_met/pln"/>
</dbReference>
<dbReference type="Pfam" id="PF21913">
    <property type="entry name" value="ORC6_2nd"/>
    <property type="match status" value="1"/>
</dbReference>
<feature type="compositionally biased region" description="Low complexity" evidence="6">
    <location>
        <begin position="443"/>
        <end position="468"/>
    </location>
</feature>
<feature type="region of interest" description="Disordered" evidence="6">
    <location>
        <begin position="419"/>
        <end position="574"/>
    </location>
</feature>
<dbReference type="AlphaFoldDB" id="A0A8J4PVL7"/>
<comment type="subcellular location">
    <subcellularLocation>
        <location evidence="1">Nucleus</location>
    </subcellularLocation>
</comment>
<evidence type="ECO:0000256" key="3">
    <source>
        <dbReference type="ARBA" id="ARBA00022705"/>
    </source>
</evidence>
<keyword evidence="4" id="KW-0238">DNA-binding</keyword>
<gene>
    <name evidence="9" type="ORF">CYY_004995</name>
</gene>
<organism evidence="9 10">
    <name type="scientific">Polysphondylium violaceum</name>
    <dbReference type="NCBI Taxonomy" id="133409"/>
    <lineage>
        <taxon>Eukaryota</taxon>
        <taxon>Amoebozoa</taxon>
        <taxon>Evosea</taxon>
        <taxon>Eumycetozoa</taxon>
        <taxon>Dictyostelia</taxon>
        <taxon>Dictyosteliales</taxon>
        <taxon>Dictyosteliaceae</taxon>
        <taxon>Polysphondylium</taxon>
    </lineage>
</organism>
<feature type="region of interest" description="Disordered" evidence="6">
    <location>
        <begin position="177"/>
        <end position="305"/>
    </location>
</feature>
<evidence type="ECO:0000256" key="5">
    <source>
        <dbReference type="ARBA" id="ARBA00023242"/>
    </source>
</evidence>
<keyword evidence="3" id="KW-0235">DNA replication</keyword>
<dbReference type="InterPro" id="IPR054113">
    <property type="entry name" value="ORC6_cyclin-like_2nd"/>
</dbReference>
<evidence type="ECO:0000313" key="10">
    <source>
        <dbReference type="Proteomes" id="UP000695562"/>
    </source>
</evidence>
<evidence type="ECO:0000256" key="2">
    <source>
        <dbReference type="ARBA" id="ARBA00010840"/>
    </source>
</evidence>
<evidence type="ECO:0000313" key="9">
    <source>
        <dbReference type="EMBL" id="KAF2073707.1"/>
    </source>
</evidence>
<dbReference type="GO" id="GO:0005664">
    <property type="term" value="C:nuclear origin of replication recognition complex"/>
    <property type="evidence" value="ECO:0007669"/>
    <property type="project" value="InterPro"/>
</dbReference>
<feature type="compositionally biased region" description="Polar residues" evidence="6">
    <location>
        <begin position="548"/>
        <end position="567"/>
    </location>
</feature>
<dbReference type="Gene3D" id="1.10.472.10">
    <property type="entry name" value="Cyclin-like"/>
    <property type="match status" value="1"/>
</dbReference>
<accession>A0A8J4PVL7</accession>
<reference evidence="9" key="1">
    <citation type="submission" date="2020-01" db="EMBL/GenBank/DDBJ databases">
        <title>Development of genomics and gene disruption for Polysphondylium violaceum indicates a role for the polyketide synthase stlB in stalk morphogenesis.</title>
        <authorList>
            <person name="Narita B."/>
            <person name="Kawabe Y."/>
            <person name="Kin K."/>
            <person name="Saito T."/>
            <person name="Gibbs R."/>
            <person name="Kuspa A."/>
            <person name="Muzny D."/>
            <person name="Queller D."/>
            <person name="Richards S."/>
            <person name="Strassman J."/>
            <person name="Sucgang R."/>
            <person name="Worley K."/>
            <person name="Schaap P."/>
        </authorList>
    </citation>
    <scope>NUCLEOTIDE SEQUENCE</scope>
    <source>
        <strain evidence="9">QSvi11</strain>
    </source>
</reference>
<dbReference type="GO" id="GO:0006270">
    <property type="term" value="P:DNA replication initiation"/>
    <property type="evidence" value="ECO:0007669"/>
    <property type="project" value="TreeGrafter"/>
</dbReference>
<keyword evidence="5" id="KW-0539">Nucleus</keyword>
<feature type="compositionally biased region" description="Low complexity" evidence="6">
    <location>
        <begin position="481"/>
        <end position="532"/>
    </location>
</feature>
<feature type="domain" description="ORC6 first cyclin-like" evidence="7">
    <location>
        <begin position="5"/>
        <end position="77"/>
    </location>
</feature>
<evidence type="ECO:0000256" key="4">
    <source>
        <dbReference type="ARBA" id="ARBA00023125"/>
    </source>
</evidence>
<keyword evidence="10" id="KW-1185">Reference proteome</keyword>
<feature type="compositionally biased region" description="Low complexity" evidence="6">
    <location>
        <begin position="289"/>
        <end position="300"/>
    </location>
</feature>
<feature type="compositionally biased region" description="Low complexity" evidence="6">
    <location>
        <begin position="237"/>
        <end position="248"/>
    </location>
</feature>
<evidence type="ECO:0000256" key="6">
    <source>
        <dbReference type="SAM" id="MobiDB-lite"/>
    </source>
</evidence>
<feature type="compositionally biased region" description="Low complexity" evidence="6">
    <location>
        <begin position="177"/>
        <end position="199"/>
    </location>
</feature>
<dbReference type="Proteomes" id="UP000695562">
    <property type="component" value="Unassembled WGS sequence"/>
</dbReference>
<comment type="similarity">
    <text evidence="2">Belongs to the ORC6 family.</text>
</comment>
<dbReference type="EMBL" id="AJWJ01000188">
    <property type="protein sequence ID" value="KAF2073707.1"/>
    <property type="molecule type" value="Genomic_DNA"/>
</dbReference>
<comment type="caution">
    <text evidence="9">The sequence shown here is derived from an EMBL/GenBank/DDBJ whole genome shotgun (WGS) entry which is preliminary data.</text>
</comment>
<feature type="region of interest" description="Disordered" evidence="6">
    <location>
        <begin position="353"/>
        <end position="400"/>
    </location>
</feature>
<feature type="compositionally biased region" description="Polar residues" evidence="6">
    <location>
        <begin position="358"/>
        <end position="373"/>
    </location>
</feature>
<dbReference type="InterPro" id="IPR008721">
    <property type="entry name" value="ORC6_cyclin_first"/>
</dbReference>
<evidence type="ECO:0000256" key="1">
    <source>
        <dbReference type="ARBA" id="ARBA00004123"/>
    </source>
</evidence>
<protein>
    <submittedName>
        <fullName evidence="9">Uncharacterized protein</fullName>
    </submittedName>
</protein>
<dbReference type="OrthoDB" id="5552484at2759"/>
<feature type="compositionally biased region" description="Low complexity" evidence="6">
    <location>
        <begin position="423"/>
        <end position="435"/>
    </location>
</feature>
<sequence>MGIKSSKLVKQAEEFSNTYKKRLPGGTASDICRPIVCLYLASESLQIFFDPDPALKIVGSTHEVFSTSLGFIRNILRIPKPRLGFNDLVRHFNFPNLLDLCTNLYKLYKEKHMAGIKSIQEKYPIDAPEYFCATFLIICEQNSKKIDTNKLLNFANIVKEHLLSAIESIKRTCYLQPNSPSQSQSPKLKSPCQSPSKSPIRNREILQPNSKSTSSPPSPLPNYPKTPLSPSSSSRLNTINNGNSSSTTKLNKKPPTSPIPFNPTANSNNNNVGDENFIPPLPLPPKNLTASTTSTPQTQQQPPPAQIDEIDKQEMKRVYNHDGNLTLNQEKELFTKERVQEYNAWKEKVMKENENSKKIANNSHLKRQSTLDSFFQKKRDRSSDDSTSGSNCDDCGKINTDLPVKKQKEDDTILDKLTTHLESPPQTQSQIQTPILPNPIPPSLSSDTQITSIASPSPTNITSPISKKTQQKRPTPPPPITRSSSNRNSNTPSNSNTNINIIYPTPTITTTTQNRKNNTISANTNFTTTHTTPHQSDRKQQQQQQQQVNSTILPNKNTLSPILSNNKSNDETDGDEYVITADTILSYADDIILPTLDQLDGSI</sequence>
<feature type="compositionally biased region" description="Basic and acidic residues" evidence="6">
    <location>
        <begin position="375"/>
        <end position="384"/>
    </location>
</feature>
<name>A0A8J4PVL7_9MYCE</name>
<feature type="domain" description="ORC6 second cyclin-like" evidence="8">
    <location>
        <begin position="84"/>
        <end position="171"/>
    </location>
</feature>